<evidence type="ECO:0000256" key="1">
    <source>
        <dbReference type="SAM" id="Phobius"/>
    </source>
</evidence>
<evidence type="ECO:0000313" key="2">
    <source>
        <dbReference type="EMBL" id="RVT90576.1"/>
    </source>
</evidence>
<feature type="transmembrane region" description="Helical" evidence="1">
    <location>
        <begin position="21"/>
        <end position="41"/>
    </location>
</feature>
<accession>A0A437LZ12</accession>
<keyword evidence="1" id="KW-0812">Transmembrane</keyword>
<protein>
    <submittedName>
        <fullName evidence="2">XRE family transcriptional regulator</fullName>
    </submittedName>
</protein>
<dbReference type="EMBL" id="SACN01000003">
    <property type="protein sequence ID" value="RVT90576.1"/>
    <property type="molecule type" value="Genomic_DNA"/>
</dbReference>
<dbReference type="OrthoDB" id="8092542at2"/>
<sequence length="74" mass="7958">MAERMLVSVQTLRRLEAGDPTVGLAVLASALLVFGMTNRLADLVASDSDRAGMSEDLARLPKRTRVPAGEDLDF</sequence>
<comment type="caution">
    <text evidence="2">The sequence shown here is derived from an EMBL/GenBank/DDBJ whole genome shotgun (WGS) entry which is preliminary data.</text>
</comment>
<evidence type="ECO:0000313" key="3">
    <source>
        <dbReference type="Proteomes" id="UP000282971"/>
    </source>
</evidence>
<dbReference type="Proteomes" id="UP000282971">
    <property type="component" value="Unassembled WGS sequence"/>
</dbReference>
<gene>
    <name evidence="2" type="ORF">EOD43_19890</name>
</gene>
<keyword evidence="1" id="KW-1133">Transmembrane helix</keyword>
<keyword evidence="3" id="KW-1185">Reference proteome</keyword>
<dbReference type="AlphaFoldDB" id="A0A437LZ12"/>
<proteinExistence type="predicted"/>
<keyword evidence="1" id="KW-0472">Membrane</keyword>
<reference evidence="2 3" key="1">
    <citation type="submission" date="2019-01" db="EMBL/GenBank/DDBJ databases">
        <authorList>
            <person name="Chen W.-M."/>
        </authorList>
    </citation>
    <scope>NUCLEOTIDE SEQUENCE [LARGE SCALE GENOMIC DNA]</scope>
    <source>
        <strain evidence="2 3">CCP-7</strain>
    </source>
</reference>
<organism evidence="2 3">
    <name type="scientific">Sphingomonas crocodyli</name>
    <dbReference type="NCBI Taxonomy" id="1979270"/>
    <lineage>
        <taxon>Bacteria</taxon>
        <taxon>Pseudomonadati</taxon>
        <taxon>Pseudomonadota</taxon>
        <taxon>Alphaproteobacteria</taxon>
        <taxon>Sphingomonadales</taxon>
        <taxon>Sphingomonadaceae</taxon>
        <taxon>Sphingomonas</taxon>
    </lineage>
</organism>
<name>A0A437LZ12_9SPHN</name>